<dbReference type="Gene3D" id="2.60.40.10">
    <property type="entry name" value="Immunoglobulins"/>
    <property type="match status" value="3"/>
</dbReference>
<dbReference type="EMBL" id="FOFD01000004">
    <property type="protein sequence ID" value="SER28128.1"/>
    <property type="molecule type" value="Genomic_DNA"/>
</dbReference>
<dbReference type="InterPro" id="IPR018391">
    <property type="entry name" value="PQQ_b-propeller_rpt"/>
</dbReference>
<dbReference type="Pfam" id="PF13620">
    <property type="entry name" value="CarboxypepD_reg"/>
    <property type="match status" value="2"/>
</dbReference>
<protein>
    <submittedName>
        <fullName evidence="4">Outer membrane protein assembly factor BamB, contains PQQ-like beta-propeller repeat</fullName>
    </submittedName>
</protein>
<dbReference type="InterPro" id="IPR000601">
    <property type="entry name" value="PKD_dom"/>
</dbReference>
<dbReference type="Gene3D" id="2.60.40.1120">
    <property type="entry name" value="Carboxypeptidase-like, regulatory domain"/>
    <property type="match status" value="2"/>
</dbReference>
<dbReference type="SMART" id="SM00089">
    <property type="entry name" value="PKD"/>
    <property type="match status" value="1"/>
</dbReference>
<proteinExistence type="predicted"/>
<organism evidence="4 5">
    <name type="scientific">Natrinema salaciae</name>
    <dbReference type="NCBI Taxonomy" id="1186196"/>
    <lineage>
        <taxon>Archaea</taxon>
        <taxon>Methanobacteriati</taxon>
        <taxon>Methanobacteriota</taxon>
        <taxon>Stenosarchaea group</taxon>
        <taxon>Halobacteria</taxon>
        <taxon>Halobacteriales</taxon>
        <taxon>Natrialbaceae</taxon>
        <taxon>Natrinema</taxon>
    </lineage>
</organism>
<dbReference type="Gene3D" id="2.40.128.630">
    <property type="match status" value="1"/>
</dbReference>
<dbReference type="InterPro" id="IPR022409">
    <property type="entry name" value="PKD/Chitinase_dom"/>
</dbReference>
<keyword evidence="5" id="KW-1185">Reference proteome</keyword>
<dbReference type="InterPro" id="IPR015943">
    <property type="entry name" value="WD40/YVTN_repeat-like_dom_sf"/>
</dbReference>
<dbReference type="SUPFAM" id="SSF74853">
    <property type="entry name" value="Lamin A/C globular tail domain"/>
    <property type="match status" value="1"/>
</dbReference>
<evidence type="ECO:0000259" key="2">
    <source>
        <dbReference type="PROSITE" id="PS50093"/>
    </source>
</evidence>
<feature type="region of interest" description="Disordered" evidence="1">
    <location>
        <begin position="1024"/>
        <end position="1047"/>
    </location>
</feature>
<dbReference type="Pfam" id="PF13360">
    <property type="entry name" value="PQQ_2"/>
    <property type="match status" value="2"/>
</dbReference>
<dbReference type="Gene3D" id="2.60.40.1260">
    <property type="entry name" value="Lamin Tail domain"/>
    <property type="match status" value="1"/>
</dbReference>
<dbReference type="SUPFAM" id="SSF50998">
    <property type="entry name" value="Quinoprotein alcohol dehydrogenase-like"/>
    <property type="match status" value="3"/>
</dbReference>
<feature type="region of interest" description="Disordered" evidence="1">
    <location>
        <begin position="437"/>
        <end position="471"/>
    </location>
</feature>
<dbReference type="Pfam" id="PF07705">
    <property type="entry name" value="CARDB"/>
    <property type="match status" value="1"/>
</dbReference>
<feature type="region of interest" description="Disordered" evidence="1">
    <location>
        <begin position="33"/>
        <end position="67"/>
    </location>
</feature>
<dbReference type="SUPFAM" id="SSF49299">
    <property type="entry name" value="PKD domain"/>
    <property type="match status" value="1"/>
</dbReference>
<dbReference type="Pfam" id="PF00932">
    <property type="entry name" value="LTD"/>
    <property type="match status" value="1"/>
</dbReference>
<dbReference type="PANTHER" id="PTHR34512:SF30">
    <property type="entry name" value="OUTER MEMBRANE PROTEIN ASSEMBLY FACTOR BAMB"/>
    <property type="match status" value="1"/>
</dbReference>
<accession>A0A1H9MWT8</accession>
<evidence type="ECO:0000259" key="3">
    <source>
        <dbReference type="PROSITE" id="PS51841"/>
    </source>
</evidence>
<reference evidence="5" key="1">
    <citation type="submission" date="2016-10" db="EMBL/GenBank/DDBJ databases">
        <authorList>
            <person name="Varghese N."/>
            <person name="Submissions S."/>
        </authorList>
    </citation>
    <scope>NUCLEOTIDE SEQUENCE [LARGE SCALE GENOMIC DNA]</scope>
    <source>
        <strain evidence="5">DSM 25055</strain>
    </source>
</reference>
<dbReference type="Pfam" id="PF18911">
    <property type="entry name" value="PKD_4"/>
    <property type="match status" value="1"/>
</dbReference>
<dbReference type="SUPFAM" id="SSF49464">
    <property type="entry name" value="Carboxypeptidase regulatory domain-like"/>
    <property type="match status" value="2"/>
</dbReference>
<dbReference type="PANTHER" id="PTHR34512">
    <property type="entry name" value="CELL SURFACE PROTEIN"/>
    <property type="match status" value="1"/>
</dbReference>
<dbReference type="RefSeq" id="WP_090619735.1">
    <property type="nucleotide sequence ID" value="NZ_FOFD01000004.1"/>
</dbReference>
<dbReference type="InterPro" id="IPR011047">
    <property type="entry name" value="Quinoprotein_ADH-like_sf"/>
</dbReference>
<dbReference type="CDD" id="cd00146">
    <property type="entry name" value="PKD"/>
    <property type="match status" value="1"/>
</dbReference>
<dbReference type="InterPro" id="IPR013783">
    <property type="entry name" value="Ig-like_fold"/>
</dbReference>
<dbReference type="InterPro" id="IPR001322">
    <property type="entry name" value="Lamin_tail_dom"/>
</dbReference>
<sequence length="2014" mass="210681">MRDGADRRTETGAVFASLVLVLGLVSMAGIGGAAPQPARPVDGSLETNGVTDAASVPSASASDGKTIGVSDRRSVRVADRNGTEIVDRNAIRTGARIAELNLTPTALDAADGTAGDPTVYVGSNDGNLYALDTRTGEIEWSFEAESKVLSSPTVADGTVYVGDDEGFVHAIDAADGTERWSFDSEKEFGEVFSSPTVVDGTVYVGAYDSIWDEDTLYALDAETGSEQWSFDTGGDVYSSPTVVDGTVYIGSNDNNVYAIDADDGTEEWRFETGHFVRSAPTVVDGTVYVGSYDGSLYALDAASGAETWSFDTGDDVYASPTVADGTVYIRSDDVYAVDAADGDAEWSAGAGSWGGSSPTISGGTVYVGSDDGNLYALDAESGSERWSFGTGDRIRSTPAVFNETVYVGSLDGRAYAVDADDGSERWAAETGSSIYSSPTVAERPADGDSSDSRVALGTLGHHEGWDGSSNSPVSGTVVDEFDRPIAGSNVEVRSERRGTVGTTETGDDGTWSLTLDEGTYDVVAAADGASETRTVRHVGAETTTTHSLSLCDGRDVRYGPESPSIVEPVAFRSCVDGDAGADDTEWDFGDGTTANGHAVSHRYDEPGTYNVTLTTDGETVTTSVTVADADIVIREYQDAFGGRIVESVVEENLYRIRVGSVEPVESVTVELDGETYEATRIDEAEGVWETAVNTSTLEDDATVTITATDVEGNEVTETSSLEVITIPDEFVFLLDVGDKGPVPAIAERVEYEGTSGSLIPATKLGLFEITVVDDANEYDELGPLTPWRTDLGFNLTAKMGIGTTIPAGTLNVDGDINGETSVAGNTVRGGGGAKIAYDGSGLANGSKVYFFAGLKRSIPLSPPALPDGVEVVIGGDVRTEFTTDGEGDWDITAGAGVSGETPVQTNVAPGVDLSASAGLKVDSKATFDTPPGLEFKRGTIGVQGFVRGKLDATVYSQSVAITWPKAEAEFGSSSASAASRHWFADDRATETEFGDWEVENKRGENPLPSVATVDESAGTLDVASGAERTGTERLTGRPYEDTEPAVTSVGNETVVLWSTQRENRSVLEGRDLVVRTHDESGWSEPTNLTDDDRHDASPTIAAGGGDELLAGWTRTDADLEDVNASAPEEVYPHQEIAVAHYDGSGWSEQTLLTDSDELTHGPTVAGRDGTWLVAWERDPDGDVFTTDNRSVEYAVLDGTNVTERGVVDDAMSPAVGSSDGGFELSYYEPQENGTERGAVVRGTVTDDGAFDERARYDSREYIDHDTDGGRLAWADGSLDDPNLSYDDGTGVENLSLSANMSDVEELSLEVEGNDTLLSYRGRPETDRASDLVYRIARGGEWIADRRVAGGQDDELALYHSDTDLSGNSFDTVYAASEFGPDTKNDVFVASHDFRADYTVTADAPTNVTAGDPVTVEYAVRNVGETENNESVPVTLSTDGGEVATEAVGPLAPNETVSGTFNTTADDSGTFDVTVGSSATDRAAAEIETGREGWLPRTTSVTTGTPALSIEDADATVDANNSSQGTIAVTVANDGEIPAADVPVTLEYGNESYELAVDDVPVDGTGTATLSVDPTTVNGSSLGEFVIDPDGELDERTVADPTYRTQLFTADLALVGSPSYVEADGDLEATVDVANRGELATNATVRAIDADPGGNETVEYGTATVELDGTAPSETTFETVSVPLEGVAEGDAIRLVADSSAIDADRSSAGLEDAVGPIVPERGPVAVAVTDPAGDPIPNATVLIDDVGATTDANGTAAFETPTGDGELAVNASGFRAATANVTVTGDEVTAVSVTLEPIPAELTALDAPDRVAVDGNATVSVTVANPAPIERDVPLALAAANETVDESSVTVGPNATANHTLRWNPTSNATDPVPITVSSPHDEATTEIRVENGSAFADDLAVAGLAVSNVSVDEEHVVLANNGSSELDLGDWMIRDRESGGQVARGLDPFAFPTDYTLEPNATVTVWTGDGTNSETDLYWGYSVHVWNAEGDVVILETPGGERVLEHAYGDQAD</sequence>
<feature type="domain" description="PKD" evidence="2">
    <location>
        <begin position="585"/>
        <end position="614"/>
    </location>
</feature>
<feature type="domain" description="LTD" evidence="3">
    <location>
        <begin position="1894"/>
        <end position="2011"/>
    </location>
</feature>
<dbReference type="Proteomes" id="UP000199114">
    <property type="component" value="Unassembled WGS sequence"/>
</dbReference>
<dbReference type="PROSITE" id="PS50093">
    <property type="entry name" value="PKD"/>
    <property type="match status" value="1"/>
</dbReference>
<dbReference type="SMART" id="SM00564">
    <property type="entry name" value="PQQ"/>
    <property type="match status" value="8"/>
</dbReference>
<feature type="compositionally biased region" description="Basic and acidic residues" evidence="1">
    <location>
        <begin position="1029"/>
        <end position="1040"/>
    </location>
</feature>
<dbReference type="OrthoDB" id="8638at2157"/>
<dbReference type="PROSITE" id="PS51841">
    <property type="entry name" value="LTD"/>
    <property type="match status" value="1"/>
</dbReference>
<dbReference type="InterPro" id="IPR002372">
    <property type="entry name" value="PQQ_rpt_dom"/>
</dbReference>
<feature type="compositionally biased region" description="Low complexity" evidence="1">
    <location>
        <begin position="53"/>
        <end position="62"/>
    </location>
</feature>
<gene>
    <name evidence="4" type="ORF">SAMN04489841_3531</name>
</gene>
<evidence type="ECO:0000313" key="5">
    <source>
        <dbReference type="Proteomes" id="UP000199114"/>
    </source>
</evidence>
<dbReference type="STRING" id="1186196.SAMN04489841_3531"/>
<dbReference type="InterPro" id="IPR008969">
    <property type="entry name" value="CarboxyPept-like_regulatory"/>
</dbReference>
<name>A0A1H9MWT8_9EURY</name>
<evidence type="ECO:0000256" key="1">
    <source>
        <dbReference type="SAM" id="MobiDB-lite"/>
    </source>
</evidence>
<dbReference type="InterPro" id="IPR011635">
    <property type="entry name" value="CARDB"/>
</dbReference>
<evidence type="ECO:0000313" key="4">
    <source>
        <dbReference type="EMBL" id="SER28128.1"/>
    </source>
</evidence>
<dbReference type="Gene3D" id="2.130.10.10">
    <property type="entry name" value="YVTN repeat-like/Quinoprotein amine dehydrogenase"/>
    <property type="match status" value="2"/>
</dbReference>
<dbReference type="InterPro" id="IPR035986">
    <property type="entry name" value="PKD_dom_sf"/>
</dbReference>
<dbReference type="InterPro" id="IPR036415">
    <property type="entry name" value="Lamin_tail_dom_sf"/>
</dbReference>